<accession>A0ABX0IYZ1</accession>
<keyword evidence="2 6" id="KW-0813">Transport</keyword>
<evidence type="ECO:0000259" key="7">
    <source>
        <dbReference type="PROSITE" id="PS50928"/>
    </source>
</evidence>
<protein>
    <submittedName>
        <fullName evidence="8">Sugar ABC transporter permease</fullName>
    </submittedName>
</protein>
<evidence type="ECO:0000256" key="5">
    <source>
        <dbReference type="ARBA" id="ARBA00023136"/>
    </source>
</evidence>
<feature type="transmembrane region" description="Helical" evidence="6">
    <location>
        <begin position="94"/>
        <end position="117"/>
    </location>
</feature>
<feature type="transmembrane region" description="Helical" evidence="6">
    <location>
        <begin position="160"/>
        <end position="180"/>
    </location>
</feature>
<dbReference type="CDD" id="cd06261">
    <property type="entry name" value="TM_PBP2"/>
    <property type="match status" value="1"/>
</dbReference>
<dbReference type="SUPFAM" id="SSF161098">
    <property type="entry name" value="MetI-like"/>
    <property type="match status" value="1"/>
</dbReference>
<gene>
    <name evidence="8" type="ORF">G9U52_03665</name>
</gene>
<dbReference type="Gene3D" id="1.10.3720.10">
    <property type="entry name" value="MetI-like"/>
    <property type="match status" value="1"/>
</dbReference>
<dbReference type="Proteomes" id="UP001165962">
    <property type="component" value="Unassembled WGS sequence"/>
</dbReference>
<organism evidence="8 9">
    <name type="scientific">Paenibacillus agricola</name>
    <dbReference type="NCBI Taxonomy" id="2716264"/>
    <lineage>
        <taxon>Bacteria</taxon>
        <taxon>Bacillati</taxon>
        <taxon>Bacillota</taxon>
        <taxon>Bacilli</taxon>
        <taxon>Bacillales</taxon>
        <taxon>Paenibacillaceae</taxon>
        <taxon>Paenibacillus</taxon>
    </lineage>
</organism>
<keyword evidence="3 6" id="KW-0812">Transmembrane</keyword>
<dbReference type="PANTHER" id="PTHR43496">
    <property type="entry name" value="PROTEIN LPLB"/>
    <property type="match status" value="1"/>
</dbReference>
<dbReference type="EMBL" id="JAAOIW010000001">
    <property type="protein sequence ID" value="NHN28928.1"/>
    <property type="molecule type" value="Genomic_DNA"/>
</dbReference>
<feature type="transmembrane region" description="Helical" evidence="6">
    <location>
        <begin position="61"/>
        <end position="82"/>
    </location>
</feature>
<reference evidence="8" key="1">
    <citation type="submission" date="2020-03" db="EMBL/GenBank/DDBJ databases">
        <title>Draft sequencing of Paenibacilllus sp. S3N08.</title>
        <authorList>
            <person name="Kim D.-U."/>
        </authorList>
    </citation>
    <scope>NUCLEOTIDE SEQUENCE</scope>
    <source>
        <strain evidence="8">S3N08</strain>
    </source>
</reference>
<feature type="transmembrane region" description="Helical" evidence="6">
    <location>
        <begin position="192"/>
        <end position="215"/>
    </location>
</feature>
<evidence type="ECO:0000256" key="4">
    <source>
        <dbReference type="ARBA" id="ARBA00022989"/>
    </source>
</evidence>
<feature type="domain" description="ABC transmembrane type-1" evidence="7">
    <location>
        <begin position="57"/>
        <end position="272"/>
    </location>
</feature>
<comment type="subcellular location">
    <subcellularLocation>
        <location evidence="6">Cell membrane</location>
        <topology evidence="6">Multi-pass membrane protein</topology>
    </subcellularLocation>
    <subcellularLocation>
        <location evidence="1">Membrane</location>
        <topology evidence="1">Multi-pass membrane protein</topology>
    </subcellularLocation>
</comment>
<evidence type="ECO:0000256" key="1">
    <source>
        <dbReference type="ARBA" id="ARBA00004141"/>
    </source>
</evidence>
<keyword evidence="4 6" id="KW-1133">Transmembrane helix</keyword>
<dbReference type="PROSITE" id="PS50928">
    <property type="entry name" value="ABC_TM1"/>
    <property type="match status" value="1"/>
</dbReference>
<proteinExistence type="inferred from homology"/>
<name>A0ABX0IYZ1_9BACL</name>
<feature type="transmembrane region" description="Helical" evidence="6">
    <location>
        <begin position="7"/>
        <end position="24"/>
    </location>
</feature>
<dbReference type="PANTHER" id="PTHR43496:SF1">
    <property type="entry name" value="POLYGALACTURONAN_RHAMNOGALACTURONAN TRANSPORT SYSTEM PERMEASE PROTEIN YTEP"/>
    <property type="match status" value="1"/>
</dbReference>
<comment type="similarity">
    <text evidence="6">Belongs to the binding-protein-dependent transport system permease family.</text>
</comment>
<feature type="transmembrane region" description="Helical" evidence="6">
    <location>
        <begin position="251"/>
        <end position="269"/>
    </location>
</feature>
<dbReference type="Pfam" id="PF00528">
    <property type="entry name" value="BPD_transp_1"/>
    <property type="match status" value="1"/>
</dbReference>
<evidence type="ECO:0000256" key="2">
    <source>
        <dbReference type="ARBA" id="ARBA00022448"/>
    </source>
</evidence>
<evidence type="ECO:0000256" key="3">
    <source>
        <dbReference type="ARBA" id="ARBA00022692"/>
    </source>
</evidence>
<dbReference type="InterPro" id="IPR035906">
    <property type="entry name" value="MetI-like_sf"/>
</dbReference>
<keyword evidence="9" id="KW-1185">Reference proteome</keyword>
<sequence>MLLPGLLYFLIYKYVPMWGILIAFQDYQPFLGFSGSKWVGLQHFRTFFGEETFWLLFRNTFILAVYNIVFFFPLPIVIALMLNEVRKDLFKRWIQTLIYVPHFVSWVVVVGISFIFFSTEGGIVNNALATMGQEPVKFLLSKDWFRTIITSQVMWKETGWGTIIFLAALAGVDPGLYEAARIDGANRWRQMWHITLPAIRSTIIILLILRIGTFLDSGFEQIFLMVNPLNREVGEVFDTYVYTTGISQGKFSYSTAVGVFKSIIGLILVTSANRLAKKFGEEGIY</sequence>
<dbReference type="InterPro" id="IPR000515">
    <property type="entry name" value="MetI-like"/>
</dbReference>
<comment type="caution">
    <text evidence="8">The sequence shown here is derived from an EMBL/GenBank/DDBJ whole genome shotgun (WGS) entry which is preliminary data.</text>
</comment>
<evidence type="ECO:0000256" key="6">
    <source>
        <dbReference type="RuleBase" id="RU363032"/>
    </source>
</evidence>
<evidence type="ECO:0000313" key="9">
    <source>
        <dbReference type="Proteomes" id="UP001165962"/>
    </source>
</evidence>
<evidence type="ECO:0000313" key="8">
    <source>
        <dbReference type="EMBL" id="NHN28928.1"/>
    </source>
</evidence>
<keyword evidence="5 6" id="KW-0472">Membrane</keyword>